<reference evidence="1 2" key="1">
    <citation type="submission" date="2016-03" db="EMBL/GenBank/DDBJ databases">
        <title>Shallow-sea hydrothermal system.</title>
        <authorList>
            <person name="Tang K."/>
        </authorList>
    </citation>
    <scope>NUCLEOTIDE SEQUENCE [LARGE SCALE GENOMIC DNA]</scope>
    <source>
        <strain evidence="1 2">JLT9</strain>
    </source>
</reference>
<dbReference type="AlphaFoldDB" id="A0A1B1NGK9"/>
<dbReference type="EMBL" id="CP014989">
    <property type="protein sequence ID" value="ANS80549.1"/>
    <property type="molecule type" value="Genomic_DNA"/>
</dbReference>
<protein>
    <submittedName>
        <fullName evidence="1">Uncharacterized protein</fullName>
    </submittedName>
</protein>
<dbReference type="STRING" id="1758689.SGUI_3153"/>
<organism evidence="1 2">
    <name type="scientific">Serinicoccus hydrothermalis</name>
    <dbReference type="NCBI Taxonomy" id="1758689"/>
    <lineage>
        <taxon>Bacteria</taxon>
        <taxon>Bacillati</taxon>
        <taxon>Actinomycetota</taxon>
        <taxon>Actinomycetes</taxon>
        <taxon>Micrococcales</taxon>
        <taxon>Ornithinimicrobiaceae</taxon>
        <taxon>Serinicoccus</taxon>
    </lineage>
</organism>
<name>A0A1B1NGK9_9MICO</name>
<evidence type="ECO:0000313" key="2">
    <source>
        <dbReference type="Proteomes" id="UP000092482"/>
    </source>
</evidence>
<sequence>MTEMGVGLNLRIGEVVSGLRRLDEFSNAGIRESGHVVRHLEGHVRPPLG</sequence>
<gene>
    <name evidence="1" type="ORF">SGUI_3153</name>
</gene>
<dbReference type="KEGG" id="serj:SGUI_3153"/>
<proteinExistence type="predicted"/>
<keyword evidence="2" id="KW-1185">Reference proteome</keyword>
<accession>A0A1B1NGK9</accession>
<evidence type="ECO:0000313" key="1">
    <source>
        <dbReference type="EMBL" id="ANS80549.1"/>
    </source>
</evidence>
<dbReference type="Proteomes" id="UP000092482">
    <property type="component" value="Chromosome"/>
</dbReference>